<keyword evidence="3 6" id="KW-0812">Transmembrane</keyword>
<accession>A0A2K9NPV5</accession>
<dbReference type="OrthoDB" id="5295771at2"/>
<dbReference type="PANTHER" id="PTHR12677:SF59">
    <property type="entry name" value="GOLGI APPARATUS MEMBRANE PROTEIN TVP38-RELATED"/>
    <property type="match status" value="1"/>
</dbReference>
<keyword evidence="5 6" id="KW-0472">Membrane</keyword>
<dbReference type="GO" id="GO:0005886">
    <property type="term" value="C:plasma membrane"/>
    <property type="evidence" value="ECO:0007669"/>
    <property type="project" value="UniProtKB-SubCell"/>
</dbReference>
<keyword evidence="2 6" id="KW-1003">Cell membrane</keyword>
<evidence type="ECO:0000256" key="3">
    <source>
        <dbReference type="ARBA" id="ARBA00022692"/>
    </source>
</evidence>
<sequence length="225" mass="25740">MKKPFVFVVSIVGIIFLLKYLVPELEMLDSLASIKSYHDRWLVIYQQAPLKILSFFFLFNMMMAALPVPGISMISFIGGMLFGFTKGALLSSIATAVGNLIGFLIARYFLQEWILKRYGENARIFKEEWQNEGTMALLSFRLFPFIPSFVANLIMGVSNLHWWTFFWASWVGRIPMVVVYTLAGVQFAKIEGLEDILSPKVALAFIILALLPWGFKLIKSYRDKK</sequence>
<organism evidence="7 8">
    <name type="scientific">Bacteriovorax stolpii</name>
    <name type="common">Bdellovibrio stolpii</name>
    <dbReference type="NCBI Taxonomy" id="960"/>
    <lineage>
        <taxon>Bacteria</taxon>
        <taxon>Pseudomonadati</taxon>
        <taxon>Bdellovibrionota</taxon>
        <taxon>Bacteriovoracia</taxon>
        <taxon>Bacteriovoracales</taxon>
        <taxon>Bacteriovoracaceae</taxon>
        <taxon>Bacteriovorax</taxon>
    </lineage>
</organism>
<dbReference type="PANTHER" id="PTHR12677">
    <property type="entry name" value="GOLGI APPARATUS MEMBRANE PROTEIN TVP38-RELATED"/>
    <property type="match status" value="1"/>
</dbReference>
<evidence type="ECO:0000256" key="4">
    <source>
        <dbReference type="ARBA" id="ARBA00022989"/>
    </source>
</evidence>
<feature type="transmembrane region" description="Helical" evidence="6">
    <location>
        <begin position="5"/>
        <end position="22"/>
    </location>
</feature>
<feature type="transmembrane region" description="Helical" evidence="6">
    <location>
        <begin position="89"/>
        <end position="110"/>
    </location>
</feature>
<dbReference type="KEGG" id="bsto:C0V70_05450"/>
<evidence type="ECO:0000256" key="6">
    <source>
        <dbReference type="RuleBase" id="RU366058"/>
    </source>
</evidence>
<evidence type="ECO:0000256" key="5">
    <source>
        <dbReference type="ARBA" id="ARBA00023136"/>
    </source>
</evidence>
<keyword evidence="8" id="KW-1185">Reference proteome</keyword>
<gene>
    <name evidence="7" type="ORF">C0V70_05450</name>
</gene>
<feature type="transmembrane region" description="Helical" evidence="6">
    <location>
        <begin position="52"/>
        <end position="77"/>
    </location>
</feature>
<proteinExistence type="inferred from homology"/>
<dbReference type="Pfam" id="PF09335">
    <property type="entry name" value="VTT_dom"/>
    <property type="match status" value="1"/>
</dbReference>
<dbReference type="InterPro" id="IPR032816">
    <property type="entry name" value="VTT_dom"/>
</dbReference>
<evidence type="ECO:0000313" key="8">
    <source>
        <dbReference type="Proteomes" id="UP000235584"/>
    </source>
</evidence>
<feature type="transmembrane region" description="Helical" evidence="6">
    <location>
        <begin position="197"/>
        <end position="215"/>
    </location>
</feature>
<reference evidence="7 8" key="1">
    <citation type="submission" date="2018-01" db="EMBL/GenBank/DDBJ databases">
        <title>Complete genome sequence of Bacteriovorax stolpii DSM12778.</title>
        <authorList>
            <person name="Tang B."/>
            <person name="Chang J."/>
        </authorList>
    </citation>
    <scope>NUCLEOTIDE SEQUENCE [LARGE SCALE GENOMIC DNA]</scope>
    <source>
        <strain evidence="7 8">DSM 12778</strain>
    </source>
</reference>
<dbReference type="RefSeq" id="WP_102242861.1">
    <property type="nucleotide sequence ID" value="NZ_CP025704.1"/>
</dbReference>
<dbReference type="Proteomes" id="UP000235584">
    <property type="component" value="Chromosome"/>
</dbReference>
<name>A0A2K9NPV5_BACTC</name>
<dbReference type="EMBL" id="CP025704">
    <property type="protein sequence ID" value="AUN97566.1"/>
    <property type="molecule type" value="Genomic_DNA"/>
</dbReference>
<keyword evidence="4 6" id="KW-1133">Transmembrane helix</keyword>
<comment type="similarity">
    <text evidence="6">Belongs to the TVP38/TMEM64 family.</text>
</comment>
<evidence type="ECO:0000256" key="2">
    <source>
        <dbReference type="ARBA" id="ARBA00022475"/>
    </source>
</evidence>
<protein>
    <recommendedName>
        <fullName evidence="6">TVP38/TMEM64 family membrane protein</fullName>
    </recommendedName>
</protein>
<feature type="transmembrane region" description="Helical" evidence="6">
    <location>
        <begin position="135"/>
        <end position="155"/>
    </location>
</feature>
<dbReference type="AlphaFoldDB" id="A0A2K9NPV5"/>
<dbReference type="InterPro" id="IPR015414">
    <property type="entry name" value="TMEM64"/>
</dbReference>
<evidence type="ECO:0000256" key="1">
    <source>
        <dbReference type="ARBA" id="ARBA00004651"/>
    </source>
</evidence>
<feature type="transmembrane region" description="Helical" evidence="6">
    <location>
        <begin position="162"/>
        <end position="185"/>
    </location>
</feature>
<evidence type="ECO:0000313" key="7">
    <source>
        <dbReference type="EMBL" id="AUN97566.1"/>
    </source>
</evidence>
<comment type="subcellular location">
    <subcellularLocation>
        <location evidence="1 6">Cell membrane</location>
        <topology evidence="1 6">Multi-pass membrane protein</topology>
    </subcellularLocation>
</comment>